<keyword evidence="3 6" id="KW-1133">Transmembrane helix</keyword>
<protein>
    <submittedName>
        <fullName evidence="8">Motile sperm domain-containing protein 1</fullName>
    </submittedName>
</protein>
<sequence length="224" mass="24429">MSVGPGSSGPMPVIIFPTSVDFYLGDPSTHKRILTLYNPSEDLTVHYKVMCTNPSFYAVVEPLGTIQPQKCADIVVRHVAVNSPAALKKVDKFRLTLAMDSGFNGQPIGRRDVLATLHPGIPETDSGSLPHGQQQQQITTSSNSSDKEPQLLPTQPRATVYHHPPNYVACLAAVICIGALFLPTEGEDSAHHLQDYPWLILTMNQKLVFAYVLGLVTMAILRVT</sequence>
<evidence type="ECO:0000256" key="6">
    <source>
        <dbReference type="SAM" id="Phobius"/>
    </source>
</evidence>
<dbReference type="InterPro" id="IPR000535">
    <property type="entry name" value="MSP_dom"/>
</dbReference>
<evidence type="ECO:0000259" key="7">
    <source>
        <dbReference type="PROSITE" id="PS50202"/>
    </source>
</evidence>
<feature type="region of interest" description="Disordered" evidence="5">
    <location>
        <begin position="119"/>
        <end position="152"/>
    </location>
</feature>
<feature type="transmembrane region" description="Helical" evidence="6">
    <location>
        <begin position="196"/>
        <end position="221"/>
    </location>
</feature>
<dbReference type="GO" id="GO:0005737">
    <property type="term" value="C:cytoplasm"/>
    <property type="evidence" value="ECO:0007669"/>
    <property type="project" value="TreeGrafter"/>
</dbReference>
<accession>C1C341</accession>
<evidence type="ECO:0000256" key="4">
    <source>
        <dbReference type="ARBA" id="ARBA00023136"/>
    </source>
</evidence>
<evidence type="ECO:0000313" key="8">
    <source>
        <dbReference type="EMBL" id="ACO15694.1"/>
    </source>
</evidence>
<dbReference type="AlphaFoldDB" id="C1C341"/>
<keyword evidence="2 6" id="KW-0812">Transmembrane</keyword>
<feature type="domain" description="MSP" evidence="7">
    <location>
        <begin position="1"/>
        <end position="143"/>
    </location>
</feature>
<dbReference type="GO" id="GO:0016020">
    <property type="term" value="C:membrane"/>
    <property type="evidence" value="ECO:0007669"/>
    <property type="project" value="UniProtKB-SubCell"/>
</dbReference>
<dbReference type="InterPro" id="IPR008962">
    <property type="entry name" value="PapD-like_sf"/>
</dbReference>
<dbReference type="Gene3D" id="2.60.40.10">
    <property type="entry name" value="Immunoglobulins"/>
    <property type="match status" value="1"/>
</dbReference>
<gene>
    <name evidence="8" type="primary">MSPD1</name>
</gene>
<evidence type="ECO:0000256" key="1">
    <source>
        <dbReference type="ARBA" id="ARBA00004141"/>
    </source>
</evidence>
<evidence type="ECO:0000256" key="2">
    <source>
        <dbReference type="ARBA" id="ARBA00022692"/>
    </source>
</evidence>
<organism evidence="8">
    <name type="scientific">Caligus clemensi</name>
    <name type="common">Sea louse</name>
    <dbReference type="NCBI Taxonomy" id="344056"/>
    <lineage>
        <taxon>Eukaryota</taxon>
        <taxon>Metazoa</taxon>
        <taxon>Ecdysozoa</taxon>
        <taxon>Arthropoda</taxon>
        <taxon>Crustacea</taxon>
        <taxon>Multicrustacea</taxon>
        <taxon>Hexanauplia</taxon>
        <taxon>Copepoda</taxon>
        <taxon>Siphonostomatoida</taxon>
        <taxon>Caligidae</taxon>
        <taxon>Caligus</taxon>
    </lineage>
</organism>
<dbReference type="EMBL" id="BT081270">
    <property type="protein sequence ID" value="ACO15694.1"/>
    <property type="molecule type" value="mRNA"/>
</dbReference>
<dbReference type="Pfam" id="PF00635">
    <property type="entry name" value="Motile_Sperm"/>
    <property type="match status" value="1"/>
</dbReference>
<dbReference type="InterPro" id="IPR013783">
    <property type="entry name" value="Ig-like_fold"/>
</dbReference>
<dbReference type="SUPFAM" id="SSF49354">
    <property type="entry name" value="PapD-like"/>
    <property type="match status" value="1"/>
</dbReference>
<dbReference type="PANTHER" id="PTHR34441">
    <property type="entry name" value="MOTILE SPERM DOMAIN-CONTAINING PROTEIN 1"/>
    <property type="match status" value="1"/>
</dbReference>
<evidence type="ECO:0000256" key="3">
    <source>
        <dbReference type="ARBA" id="ARBA00022989"/>
    </source>
</evidence>
<name>C1C341_CALCM</name>
<evidence type="ECO:0000256" key="5">
    <source>
        <dbReference type="SAM" id="MobiDB-lite"/>
    </source>
</evidence>
<feature type="transmembrane region" description="Helical" evidence="6">
    <location>
        <begin position="167"/>
        <end position="184"/>
    </location>
</feature>
<reference evidence="8" key="1">
    <citation type="submission" date="2009-03" db="EMBL/GenBank/DDBJ databases">
        <title>Caligus clemensi ESTs and full-length cDNAs.</title>
        <authorList>
            <person name="Yasuike M."/>
            <person name="von Schalburg K."/>
            <person name="Cooper G."/>
            <person name="Leong J."/>
            <person name="Jones S.R.M."/>
            <person name="Koop B.F."/>
        </authorList>
    </citation>
    <scope>NUCLEOTIDE SEQUENCE</scope>
    <source>
        <tissue evidence="8">Whole</tissue>
    </source>
</reference>
<dbReference type="PANTHER" id="PTHR34441:SF1">
    <property type="entry name" value="MOTILE SPERM DOMAIN-CONTAINING 1"/>
    <property type="match status" value="1"/>
</dbReference>
<comment type="subcellular location">
    <subcellularLocation>
        <location evidence="1">Membrane</location>
        <topology evidence="1">Multi-pass membrane protein</topology>
    </subcellularLocation>
</comment>
<dbReference type="PROSITE" id="PS50202">
    <property type="entry name" value="MSP"/>
    <property type="match status" value="1"/>
</dbReference>
<keyword evidence="4 6" id="KW-0472">Membrane</keyword>
<dbReference type="InterPro" id="IPR039283">
    <property type="entry name" value="MOSPD1/3"/>
</dbReference>
<proteinExistence type="evidence at transcript level"/>